<evidence type="ECO:0000256" key="1">
    <source>
        <dbReference type="SAM" id="Phobius"/>
    </source>
</evidence>
<proteinExistence type="predicted"/>
<comment type="caution">
    <text evidence="2">The sequence shown here is derived from an EMBL/GenBank/DDBJ whole genome shotgun (WGS) entry which is preliminary data.</text>
</comment>
<dbReference type="Proteomes" id="UP001521150">
    <property type="component" value="Unassembled WGS sequence"/>
</dbReference>
<dbReference type="EMBL" id="JAJVCN010000001">
    <property type="protein sequence ID" value="MCE7004560.1"/>
    <property type="molecule type" value="Genomic_DNA"/>
</dbReference>
<protein>
    <submittedName>
        <fullName evidence="2">Uncharacterized protein</fullName>
    </submittedName>
</protein>
<reference evidence="2 3" key="1">
    <citation type="submission" date="2021-12" db="EMBL/GenBank/DDBJ databases">
        <title>Genome sequence of Kibdelosporangium philippinense ATCC 49844.</title>
        <authorList>
            <person name="Fedorov E.A."/>
            <person name="Omeragic M."/>
            <person name="Shalygina K.F."/>
            <person name="Maclea K.S."/>
        </authorList>
    </citation>
    <scope>NUCLEOTIDE SEQUENCE [LARGE SCALE GENOMIC DNA]</scope>
    <source>
        <strain evidence="2 3">ATCC 49844</strain>
    </source>
</reference>
<dbReference type="RefSeq" id="WP_233726057.1">
    <property type="nucleotide sequence ID" value="NZ_JAJVCN010000001.1"/>
</dbReference>
<sequence length="136" mass="13815">MRTTAARWPRVAALYGAGLGFACGIVATIASSTGDLVDPLSAPVLMVTVVSAVTTVAGALLASLQTWLLYASFVLGHTGEFAATGASLHAAAVLAGTALVATAVGAAIRWIQRPALVVVPQPRKHQDSVKLGALQR</sequence>
<gene>
    <name evidence="2" type="ORF">LWC34_17250</name>
</gene>
<dbReference type="PROSITE" id="PS51257">
    <property type="entry name" value="PROKAR_LIPOPROTEIN"/>
    <property type="match status" value="1"/>
</dbReference>
<keyword evidence="1" id="KW-0472">Membrane</keyword>
<keyword evidence="1" id="KW-0812">Transmembrane</keyword>
<evidence type="ECO:0000313" key="3">
    <source>
        <dbReference type="Proteomes" id="UP001521150"/>
    </source>
</evidence>
<feature type="transmembrane region" description="Helical" evidence="1">
    <location>
        <begin position="44"/>
        <end position="70"/>
    </location>
</feature>
<accession>A0ABS8Z9J2</accession>
<feature type="transmembrane region" description="Helical" evidence="1">
    <location>
        <begin position="91"/>
        <end position="111"/>
    </location>
</feature>
<feature type="transmembrane region" description="Helical" evidence="1">
    <location>
        <begin position="12"/>
        <end position="32"/>
    </location>
</feature>
<name>A0ABS8Z9J2_9PSEU</name>
<keyword evidence="3" id="KW-1185">Reference proteome</keyword>
<keyword evidence="1" id="KW-1133">Transmembrane helix</keyword>
<organism evidence="2 3">
    <name type="scientific">Kibdelosporangium philippinense</name>
    <dbReference type="NCBI Taxonomy" id="211113"/>
    <lineage>
        <taxon>Bacteria</taxon>
        <taxon>Bacillati</taxon>
        <taxon>Actinomycetota</taxon>
        <taxon>Actinomycetes</taxon>
        <taxon>Pseudonocardiales</taxon>
        <taxon>Pseudonocardiaceae</taxon>
        <taxon>Kibdelosporangium</taxon>
    </lineage>
</organism>
<evidence type="ECO:0000313" key="2">
    <source>
        <dbReference type="EMBL" id="MCE7004560.1"/>
    </source>
</evidence>